<reference evidence="1" key="1">
    <citation type="submission" date="2021-06" db="EMBL/GenBank/DDBJ databases">
        <authorList>
            <consortium name="DOE Joint Genome Institute"/>
            <person name="Mondo S.J."/>
            <person name="Amses K.R."/>
            <person name="Simmons D.R."/>
            <person name="Longcore J.E."/>
            <person name="Seto K."/>
            <person name="Alves G.H."/>
            <person name="Bonds A.E."/>
            <person name="Quandt C.A."/>
            <person name="Davis W.J."/>
            <person name="Chang Y."/>
            <person name="Letcher P.M."/>
            <person name="Powell M.J."/>
            <person name="Kuo A."/>
            <person name="Labutti K."/>
            <person name="Pangilinan J."/>
            <person name="Andreopoulos W."/>
            <person name="Tritt A."/>
            <person name="Riley R."/>
            <person name="Hundley H."/>
            <person name="Johnson J."/>
            <person name="Lipzen A."/>
            <person name="Barry K."/>
            <person name="Berbee M.L."/>
            <person name="Buchler N.E."/>
            <person name="Grigoriev I.V."/>
            <person name="Spatafora J.W."/>
            <person name="Stajich J.E."/>
            <person name="James T.Y."/>
        </authorList>
    </citation>
    <scope>NUCLEOTIDE SEQUENCE</scope>
    <source>
        <strain evidence="1">AG</strain>
    </source>
</reference>
<sequence>MTNLTIPTCIARNSTILSGKPKYHGKAASVRKIMPKTMKGRIYMRRLTVVWRGERLGLWIKGTRCLRYSKKNTIPLTIVFLWIPGSDLSVSSCWGFLLRPLQIPIQLGPKHTIDSFLWQSRAVFYHLHFAHLGFHRIPTFCEYRFCCLSQPPNGAVLAWYCLLQLCWRQIEEEHPQSRHRPDTLPTSMVYVRLQCQWRRCPCQEIENTGQA</sequence>
<proteinExistence type="predicted"/>
<keyword evidence="2" id="KW-1185">Reference proteome</keyword>
<dbReference type="Proteomes" id="UP001206595">
    <property type="component" value="Unassembled WGS sequence"/>
</dbReference>
<dbReference type="RefSeq" id="XP_051443395.1">
    <property type="nucleotide sequence ID" value="XM_051590102.1"/>
</dbReference>
<dbReference type="AlphaFoldDB" id="A0AAD5E6P7"/>
<comment type="caution">
    <text evidence="1">The sequence shown here is derived from an EMBL/GenBank/DDBJ whole genome shotgun (WGS) entry which is preliminary data.</text>
</comment>
<gene>
    <name evidence="1" type="ORF">K450DRAFT_247670</name>
</gene>
<evidence type="ECO:0000313" key="1">
    <source>
        <dbReference type="EMBL" id="KAI8578391.1"/>
    </source>
</evidence>
<evidence type="ECO:0000313" key="2">
    <source>
        <dbReference type="Proteomes" id="UP001206595"/>
    </source>
</evidence>
<name>A0AAD5E6P7_UMBRA</name>
<reference evidence="1" key="2">
    <citation type="journal article" date="2022" name="Proc. Natl. Acad. Sci. U.S.A.">
        <title>Diploid-dominant life cycles characterize the early evolution of Fungi.</title>
        <authorList>
            <person name="Amses K.R."/>
            <person name="Simmons D.R."/>
            <person name="Longcore J.E."/>
            <person name="Mondo S.J."/>
            <person name="Seto K."/>
            <person name="Jeronimo G.H."/>
            <person name="Bonds A.E."/>
            <person name="Quandt C.A."/>
            <person name="Davis W.J."/>
            <person name="Chang Y."/>
            <person name="Federici B.A."/>
            <person name="Kuo A."/>
            <person name="LaButti K."/>
            <person name="Pangilinan J."/>
            <person name="Andreopoulos W."/>
            <person name="Tritt A."/>
            <person name="Riley R."/>
            <person name="Hundley H."/>
            <person name="Johnson J."/>
            <person name="Lipzen A."/>
            <person name="Barry K."/>
            <person name="Lang B.F."/>
            <person name="Cuomo C.A."/>
            <person name="Buchler N.E."/>
            <person name="Grigoriev I.V."/>
            <person name="Spatafora J.W."/>
            <person name="Stajich J.E."/>
            <person name="James T.Y."/>
        </authorList>
    </citation>
    <scope>NUCLEOTIDE SEQUENCE</scope>
    <source>
        <strain evidence="1">AG</strain>
    </source>
</reference>
<accession>A0AAD5E6P7</accession>
<dbReference type="GeneID" id="75915446"/>
<organism evidence="1 2">
    <name type="scientific">Umbelopsis ramanniana AG</name>
    <dbReference type="NCBI Taxonomy" id="1314678"/>
    <lineage>
        <taxon>Eukaryota</taxon>
        <taxon>Fungi</taxon>
        <taxon>Fungi incertae sedis</taxon>
        <taxon>Mucoromycota</taxon>
        <taxon>Mucoromycotina</taxon>
        <taxon>Umbelopsidomycetes</taxon>
        <taxon>Umbelopsidales</taxon>
        <taxon>Umbelopsidaceae</taxon>
        <taxon>Umbelopsis</taxon>
    </lineage>
</organism>
<dbReference type="EMBL" id="MU620930">
    <property type="protein sequence ID" value="KAI8578391.1"/>
    <property type="molecule type" value="Genomic_DNA"/>
</dbReference>
<protein>
    <submittedName>
        <fullName evidence="1">Uncharacterized protein</fullName>
    </submittedName>
</protein>